<dbReference type="RefSeq" id="WP_013772784.1">
    <property type="nucleotide sequence ID" value="NC_015514.1"/>
</dbReference>
<evidence type="ECO:0008006" key="5">
    <source>
        <dbReference type="Google" id="ProtNLM"/>
    </source>
</evidence>
<accession>F4H4G6</accession>
<dbReference type="Proteomes" id="UP000008460">
    <property type="component" value="Chromosome"/>
</dbReference>
<dbReference type="HOGENOM" id="CLU_094962_0_0_11"/>
<keyword evidence="2" id="KW-0732">Signal</keyword>
<dbReference type="PROSITE" id="PS51257">
    <property type="entry name" value="PROKAR_LIPOPROTEIN"/>
    <property type="match status" value="1"/>
</dbReference>
<gene>
    <name evidence="3" type="ordered locus">Celf_3654</name>
</gene>
<proteinExistence type="predicted"/>
<feature type="chain" id="PRO_5038892015" description="Lipoprotein" evidence="2">
    <location>
        <begin position="24"/>
        <end position="232"/>
    </location>
</feature>
<feature type="region of interest" description="Disordered" evidence="1">
    <location>
        <begin position="25"/>
        <end position="47"/>
    </location>
</feature>
<evidence type="ECO:0000256" key="2">
    <source>
        <dbReference type="SAM" id="SignalP"/>
    </source>
</evidence>
<evidence type="ECO:0000256" key="1">
    <source>
        <dbReference type="SAM" id="MobiDB-lite"/>
    </source>
</evidence>
<dbReference type="KEGG" id="cfi:Celf_3654"/>
<dbReference type="EMBL" id="CP002666">
    <property type="protein sequence ID" value="AEE47761.1"/>
    <property type="molecule type" value="Genomic_DNA"/>
</dbReference>
<feature type="signal peptide" evidence="2">
    <location>
        <begin position="1"/>
        <end position="23"/>
    </location>
</feature>
<name>F4H4G6_CELFA</name>
<protein>
    <recommendedName>
        <fullName evidence="5">Lipoprotein</fullName>
    </recommendedName>
</protein>
<keyword evidence="4" id="KW-1185">Reference proteome</keyword>
<sequence>MRTTLLTSTVALCVLALAGCATDRPGTAGPSTPAAPASSGAPTPTAASTVATDVAPEVMLTEAAWTAVGAEAPRQDKDGVVEWRLPMACAAGTPTEALAMRTVTHGTGEFESSVGVQQVAVLPDADTAVAEADRLATALGDCTGEPPTLYVVEPLAVGAQGIGLATDYYGASASAPLDQAMGTYVAITRRGTAVTLVALDGGEGTVGAARATVTGLAPQAWEQLCGFDAAGC</sequence>
<dbReference type="eggNOG" id="ENOG50341RF">
    <property type="taxonomic scope" value="Bacteria"/>
</dbReference>
<evidence type="ECO:0000313" key="4">
    <source>
        <dbReference type="Proteomes" id="UP000008460"/>
    </source>
</evidence>
<reference evidence="3 4" key="1">
    <citation type="submission" date="2011-04" db="EMBL/GenBank/DDBJ databases">
        <title>Complete sequence of Cellulomonas fimi ATCC 484.</title>
        <authorList>
            <consortium name="US DOE Joint Genome Institute"/>
            <person name="Lucas S."/>
            <person name="Han J."/>
            <person name="Lapidus A."/>
            <person name="Cheng J.-F."/>
            <person name="Goodwin L."/>
            <person name="Pitluck S."/>
            <person name="Peters L."/>
            <person name="Chertkov O."/>
            <person name="Detter J.C."/>
            <person name="Han C."/>
            <person name="Tapia R."/>
            <person name="Land M."/>
            <person name="Hauser L."/>
            <person name="Kyrpides N."/>
            <person name="Ivanova N."/>
            <person name="Ovchinnikova G."/>
            <person name="Pagani I."/>
            <person name="Mead D."/>
            <person name="Brumm P."/>
            <person name="Woyke T."/>
        </authorList>
    </citation>
    <scope>NUCLEOTIDE SEQUENCE [LARGE SCALE GENOMIC DNA]</scope>
    <source>
        <strain evidence="4">ATCC 484 / DSM 20113 / JCM 1341 / NBRC 15513 / NCIMB 8980 / NCTC 7547</strain>
    </source>
</reference>
<dbReference type="STRING" id="590998.Celf_3654"/>
<organism evidence="3 4">
    <name type="scientific">Cellulomonas fimi (strain ATCC 484 / DSM 20113 / JCM 1341 / CCUG 24087 / LMG 16345 / NBRC 15513 / NCIMB 8980 / NCTC 7547 / NRS-133)</name>
    <dbReference type="NCBI Taxonomy" id="590998"/>
    <lineage>
        <taxon>Bacteria</taxon>
        <taxon>Bacillati</taxon>
        <taxon>Actinomycetota</taxon>
        <taxon>Actinomycetes</taxon>
        <taxon>Micrococcales</taxon>
        <taxon>Cellulomonadaceae</taxon>
        <taxon>Cellulomonas</taxon>
    </lineage>
</organism>
<dbReference type="AlphaFoldDB" id="F4H4G6"/>
<evidence type="ECO:0000313" key="3">
    <source>
        <dbReference type="EMBL" id="AEE47761.1"/>
    </source>
</evidence>